<dbReference type="PANTHER" id="PTHR34502:SF3">
    <property type="entry name" value="DUF6594 DOMAIN-CONTAINING PROTEIN"/>
    <property type="match status" value="1"/>
</dbReference>
<feature type="region of interest" description="Disordered" evidence="1">
    <location>
        <begin position="1"/>
        <end position="37"/>
    </location>
</feature>
<dbReference type="OrthoDB" id="3533814at2759"/>
<dbReference type="EMBL" id="QGMK01001487">
    <property type="protein sequence ID" value="TVY68658.1"/>
    <property type="molecule type" value="Genomic_DNA"/>
</dbReference>
<keyword evidence="2" id="KW-0472">Membrane</keyword>
<dbReference type="Pfam" id="PF20237">
    <property type="entry name" value="DUF6594"/>
    <property type="match status" value="1"/>
</dbReference>
<feature type="transmembrane region" description="Helical" evidence="2">
    <location>
        <begin position="246"/>
        <end position="268"/>
    </location>
</feature>
<evidence type="ECO:0000313" key="4">
    <source>
        <dbReference type="EMBL" id="TVY68658.1"/>
    </source>
</evidence>
<reference evidence="4 5" key="1">
    <citation type="submission" date="2018-05" db="EMBL/GenBank/DDBJ databases">
        <title>Genome sequencing and assembly of the regulated plant pathogen Lachnellula willkommii and related sister species for the development of diagnostic species identification markers.</title>
        <authorList>
            <person name="Giroux E."/>
            <person name="Bilodeau G."/>
        </authorList>
    </citation>
    <scope>NUCLEOTIDE SEQUENCE [LARGE SCALE GENOMIC DNA]</scope>
    <source>
        <strain evidence="4 5">CBS 268.59</strain>
    </source>
</reference>
<protein>
    <recommendedName>
        <fullName evidence="3">DUF6594 domain-containing protein</fullName>
    </recommendedName>
</protein>
<feature type="domain" description="DUF6594" evidence="3">
    <location>
        <begin position="58"/>
        <end position="321"/>
    </location>
</feature>
<proteinExistence type="predicted"/>
<dbReference type="AlphaFoldDB" id="A0A8T9C1U0"/>
<evidence type="ECO:0000259" key="3">
    <source>
        <dbReference type="Pfam" id="PF20237"/>
    </source>
</evidence>
<keyword evidence="2" id="KW-1133">Transmembrane helix</keyword>
<name>A0A8T9C1U0_9HELO</name>
<comment type="caution">
    <text evidence="4">The sequence shown here is derived from an EMBL/GenBank/DDBJ whole genome shotgun (WGS) entry which is preliminary data.</text>
</comment>
<keyword evidence="2" id="KW-0812">Transmembrane</keyword>
<accession>A0A8T9C1U0</accession>
<feature type="compositionally biased region" description="Basic and acidic residues" evidence="1">
    <location>
        <begin position="1"/>
        <end position="15"/>
    </location>
</feature>
<evidence type="ECO:0000256" key="1">
    <source>
        <dbReference type="SAM" id="MobiDB-lite"/>
    </source>
</evidence>
<evidence type="ECO:0000313" key="5">
    <source>
        <dbReference type="Proteomes" id="UP000469558"/>
    </source>
</evidence>
<dbReference type="Proteomes" id="UP000469558">
    <property type="component" value="Unassembled WGS sequence"/>
</dbReference>
<dbReference type="PANTHER" id="PTHR34502">
    <property type="entry name" value="DUF6594 DOMAIN-CONTAINING PROTEIN-RELATED"/>
    <property type="match status" value="1"/>
</dbReference>
<organism evidence="4 5">
    <name type="scientific">Lachnellula suecica</name>
    <dbReference type="NCBI Taxonomy" id="602035"/>
    <lineage>
        <taxon>Eukaryota</taxon>
        <taxon>Fungi</taxon>
        <taxon>Dikarya</taxon>
        <taxon>Ascomycota</taxon>
        <taxon>Pezizomycotina</taxon>
        <taxon>Leotiomycetes</taxon>
        <taxon>Helotiales</taxon>
        <taxon>Lachnaceae</taxon>
        <taxon>Lachnellula</taxon>
    </lineage>
</organism>
<gene>
    <name evidence="4" type="ORF">LSUE1_G008301</name>
</gene>
<feature type="transmembrane region" description="Helical" evidence="2">
    <location>
        <begin position="309"/>
        <end position="328"/>
    </location>
</feature>
<evidence type="ECO:0000256" key="2">
    <source>
        <dbReference type="SAM" id="Phobius"/>
    </source>
</evidence>
<keyword evidence="5" id="KW-1185">Reference proteome</keyword>
<sequence>MDANHEAADLVEKGESGAFSMKQRTEPPSPTSTDLSSQAMIIHKSSVSPVVEQCPEGYPRLAALLDSDENFMLYRRFGFLQARILLNKQDELRELEKDLDRMDKVDQKNSPGVLRSREKDDALSGRRKKLLADIEERFKDYAQLLAAAREMASFNRPPARDYSSVKYYFDEEAPLCNVESYIYCKEDIISLKPGRENAWLDAVVEKGLQKLSCRLTRYLFSSPDLCQKTDPQETGIILYSRVAIDFVVSLIITMMILALLIVPIYVLWHLTRIVQTGRTVSIIIGVLLVATLVFSGALSLFTRAKRHEILASAAAYCAVLVVFIGNVGQFTQTQSAGG</sequence>
<feature type="transmembrane region" description="Helical" evidence="2">
    <location>
        <begin position="280"/>
        <end position="302"/>
    </location>
</feature>
<dbReference type="InterPro" id="IPR046529">
    <property type="entry name" value="DUF6594"/>
</dbReference>